<feature type="region of interest" description="Disordered" evidence="1">
    <location>
        <begin position="220"/>
        <end position="246"/>
    </location>
</feature>
<evidence type="ECO:0000256" key="1">
    <source>
        <dbReference type="SAM" id="MobiDB-lite"/>
    </source>
</evidence>
<dbReference type="HOGENOM" id="CLU_944824_0_0_1"/>
<evidence type="ECO:0000313" key="2">
    <source>
        <dbReference type="EMBL" id="CCA25679.1"/>
    </source>
</evidence>
<sequence>MYRGRLDELFKLYKEQVEQYFFARGVDWKSLELTQRILAVLGGTLKQGAAQWYVMQKQYVTNVDEFFSKVERELVPADLKERVREEMNNLGERDCRTIPDYVGTFCYVVTQVREMSELDQIMYFLRRLKGRTREEAQYRHSTTLSEAISVALDFDRSHPPRFFQGTSYDRPRYRSYGNSRQYRSNKGPEPMDIGNVQIPSRDECRRRNMCFKCGNPSDRSAQCNHRQTRNNRGNNRSGWNNQQHVNNVDSLEDEQERIVYDCVTINAVEAQKKTEVEPIGLESSSSGSDMPVQGCLLVGDGVIGDKYVKILIDSGASTNLIKPGLASTVLSAQKVQARRFDKTWTSSQPKK</sequence>
<protein>
    <submittedName>
        <fullName evidence="2">Uncharacterized protein AlNc14C312G10504</fullName>
    </submittedName>
</protein>
<dbReference type="PROSITE" id="PS00141">
    <property type="entry name" value="ASP_PROTEASE"/>
    <property type="match status" value="1"/>
</dbReference>
<organism evidence="2">
    <name type="scientific">Albugo laibachii Nc14</name>
    <dbReference type="NCBI Taxonomy" id="890382"/>
    <lineage>
        <taxon>Eukaryota</taxon>
        <taxon>Sar</taxon>
        <taxon>Stramenopiles</taxon>
        <taxon>Oomycota</taxon>
        <taxon>Peronosporomycetes</taxon>
        <taxon>Albuginales</taxon>
        <taxon>Albuginaceae</taxon>
        <taxon>Albugo</taxon>
    </lineage>
</organism>
<dbReference type="AlphaFoldDB" id="F0WW60"/>
<name>F0WW60_9STRA</name>
<gene>
    <name evidence="2" type="primary">AlNc14C312G10504</name>
    <name evidence="2" type="ORF">ALNC14_118230</name>
</gene>
<dbReference type="InterPro" id="IPR001969">
    <property type="entry name" value="Aspartic_peptidase_AS"/>
</dbReference>
<dbReference type="GO" id="GO:0006508">
    <property type="term" value="P:proteolysis"/>
    <property type="evidence" value="ECO:0007669"/>
    <property type="project" value="InterPro"/>
</dbReference>
<dbReference type="EMBL" id="FR824357">
    <property type="protein sequence ID" value="CCA25679.1"/>
    <property type="molecule type" value="Genomic_DNA"/>
</dbReference>
<feature type="compositionally biased region" description="Low complexity" evidence="1">
    <location>
        <begin position="230"/>
        <end position="243"/>
    </location>
</feature>
<reference evidence="2" key="1">
    <citation type="journal article" date="2011" name="PLoS Biol.">
        <title>Gene gain and loss during evolution of obligate parasitism in the white rust pathogen of Arabidopsis thaliana.</title>
        <authorList>
            <person name="Kemen E."/>
            <person name="Gardiner A."/>
            <person name="Schultz-Larsen T."/>
            <person name="Kemen A.C."/>
            <person name="Balmuth A.L."/>
            <person name="Robert-Seilaniantz A."/>
            <person name="Bailey K."/>
            <person name="Holub E."/>
            <person name="Studholme D.J."/>
            <person name="Maclean D."/>
            <person name="Jones J.D."/>
        </authorList>
    </citation>
    <scope>NUCLEOTIDE SEQUENCE</scope>
</reference>
<reference evidence="2" key="2">
    <citation type="submission" date="2011-02" db="EMBL/GenBank/DDBJ databases">
        <authorList>
            <person name="MacLean D."/>
        </authorList>
    </citation>
    <scope>NUCLEOTIDE SEQUENCE</scope>
</reference>
<proteinExistence type="predicted"/>
<accession>F0WW60</accession>
<feature type="region of interest" description="Disordered" evidence="1">
    <location>
        <begin position="163"/>
        <end position="196"/>
    </location>
</feature>
<dbReference type="GO" id="GO:0004190">
    <property type="term" value="F:aspartic-type endopeptidase activity"/>
    <property type="evidence" value="ECO:0007669"/>
    <property type="project" value="InterPro"/>
</dbReference>